<dbReference type="Pfam" id="PF15184">
    <property type="entry name" value="TOM6p"/>
    <property type="match status" value="1"/>
</dbReference>
<reference evidence="1" key="2">
    <citation type="submission" date="2025-08" db="UniProtKB">
        <authorList>
            <consortium name="Ensembl"/>
        </authorList>
    </citation>
    <scope>IDENTIFICATION</scope>
</reference>
<dbReference type="GO" id="GO:0005742">
    <property type="term" value="C:mitochondrial outer membrane translocase complex"/>
    <property type="evidence" value="ECO:0007669"/>
    <property type="project" value="InterPro"/>
</dbReference>
<dbReference type="OMA" id="AYHSATD"/>
<evidence type="ECO:0000313" key="1">
    <source>
        <dbReference type="Ensembl" id="ENSVURP00010011979.1"/>
    </source>
</evidence>
<keyword evidence="2" id="KW-1185">Reference proteome</keyword>
<evidence type="ECO:0000313" key="2">
    <source>
        <dbReference type="Proteomes" id="UP000314987"/>
    </source>
</evidence>
<organism evidence="1 2">
    <name type="scientific">Vombatus ursinus</name>
    <name type="common">Common wombat</name>
    <dbReference type="NCBI Taxonomy" id="29139"/>
    <lineage>
        <taxon>Eukaryota</taxon>
        <taxon>Metazoa</taxon>
        <taxon>Chordata</taxon>
        <taxon>Craniata</taxon>
        <taxon>Vertebrata</taxon>
        <taxon>Euteleostomi</taxon>
        <taxon>Mammalia</taxon>
        <taxon>Metatheria</taxon>
        <taxon>Diprotodontia</taxon>
        <taxon>Vombatidae</taxon>
        <taxon>Vombatus</taxon>
    </lineage>
</organism>
<accession>A0A4X2KJ12</accession>
<proteinExistence type="predicted"/>
<name>A0A4X2KJ12_VOMUR</name>
<dbReference type="Ensembl" id="ENSVURT00010013608.1">
    <property type="protein sequence ID" value="ENSVURP00010011979.1"/>
    <property type="gene ID" value="ENSVURG00010009265.1"/>
</dbReference>
<dbReference type="Proteomes" id="UP000314987">
    <property type="component" value="Unassembled WGS sequence"/>
</dbReference>
<dbReference type="STRING" id="29139.ENSVURP00010011979"/>
<dbReference type="AlphaFoldDB" id="A0A4X2KJ12"/>
<dbReference type="InterPro" id="IPR029182">
    <property type="entry name" value="TOMM6"/>
</dbReference>
<sequence>MRVKEESVKAGLNLNIKKLKILATGPITSWCRGAYHSATDRNDFQRKLIVNLELFVAGVCLARNLRDIDLMAPQSGL</sequence>
<reference evidence="1" key="3">
    <citation type="submission" date="2025-09" db="UniProtKB">
        <authorList>
            <consortium name="Ensembl"/>
        </authorList>
    </citation>
    <scope>IDENTIFICATION</scope>
</reference>
<reference evidence="2" key="1">
    <citation type="submission" date="2018-12" db="EMBL/GenBank/DDBJ databases">
        <authorList>
            <person name="Yazar S."/>
        </authorList>
    </citation>
    <scope>NUCLEOTIDE SEQUENCE [LARGE SCALE GENOMIC DNA]</scope>
</reference>
<dbReference type="PANTHER" id="PTHR15527:SF0">
    <property type="entry name" value="MITOCHONDRIAL IMPORT RECEPTOR SUBUNIT TOM6 HOMOLOG"/>
    <property type="match status" value="1"/>
</dbReference>
<dbReference type="PANTHER" id="PTHR15527">
    <property type="entry name" value="MITOCHONDRIAL IMPORT RECEPTOR SUBUNIT TOM6 HOMOLOG"/>
    <property type="match status" value="1"/>
</dbReference>
<dbReference type="GeneTree" id="ENSGT00390000002376"/>
<protein>
    <submittedName>
        <fullName evidence="1">Uncharacterized protein</fullName>
    </submittedName>
</protein>